<evidence type="ECO:0000256" key="16">
    <source>
        <dbReference type="SAM" id="SignalP"/>
    </source>
</evidence>
<evidence type="ECO:0000256" key="7">
    <source>
        <dbReference type="ARBA" id="ARBA00023098"/>
    </source>
</evidence>
<keyword evidence="4" id="KW-0285">Flavoprotein</keyword>
<dbReference type="EC" id="5.3.3.1" evidence="11"/>
<evidence type="ECO:0000256" key="6">
    <source>
        <dbReference type="ARBA" id="ARBA00023002"/>
    </source>
</evidence>
<dbReference type="PROSITE" id="PS51318">
    <property type="entry name" value="TAT"/>
    <property type="match status" value="1"/>
</dbReference>
<evidence type="ECO:0000256" key="8">
    <source>
        <dbReference type="ARBA" id="ARBA00023166"/>
    </source>
</evidence>
<keyword evidence="16" id="KW-0732">Signal</keyword>
<dbReference type="InterPro" id="IPR007867">
    <property type="entry name" value="GMC_OxRtase_C"/>
</dbReference>
<dbReference type="SUPFAM" id="SSF51905">
    <property type="entry name" value="FAD/NAD(P)-binding domain"/>
    <property type="match status" value="1"/>
</dbReference>
<keyword evidence="10" id="KW-0413">Isomerase</keyword>
<evidence type="ECO:0000313" key="18">
    <source>
        <dbReference type="EMBL" id="SEM08936.1"/>
    </source>
</evidence>
<dbReference type="Gene3D" id="3.50.50.60">
    <property type="entry name" value="FAD/NAD(P)-binding domain"/>
    <property type="match status" value="1"/>
</dbReference>
<evidence type="ECO:0000256" key="3">
    <source>
        <dbReference type="ARBA" id="ARBA00022548"/>
    </source>
</evidence>
<dbReference type="InterPro" id="IPR006311">
    <property type="entry name" value="TAT_signal"/>
</dbReference>
<evidence type="ECO:0000256" key="12">
    <source>
        <dbReference type="ARBA" id="ARBA00049645"/>
    </source>
</evidence>
<dbReference type="GO" id="GO:0016995">
    <property type="term" value="F:cholesterol oxidase activity"/>
    <property type="evidence" value="ECO:0007669"/>
    <property type="project" value="UniProtKB-EC"/>
</dbReference>
<keyword evidence="3" id="KW-0153">Cholesterol metabolism</keyword>
<proteinExistence type="inferred from homology"/>
<sequence>MDSPRLSRRAVLRGAALGLGAAAFGPLATHTAAAQAAPPGGKTAIVVGSGFGGAVAALRLGMAGIETTVLERGRRWPIDPAGNTFATLDAPDGRASWLHDRPYINPLTQLQPIQRYVGVVDEVRGNGINSVYGAGVGGGSLVFGTYTPQPRRRDFEQVFPRQIDYGELDRVYYPRARASLGTSPLPADLLAHPAYKGARAWLADVADYGGQPSFHDFCVDWDLVRAELAGTRRASVTVGEGPYGINSGAKNSVDHNYLPRAEATGNVTVLPLHEVVEIRETQGRSGFEVTVKRIDEYGTVLEHKRLVADYLFMAAGSFYTSALLVTAKAKGALPRLNEHVGKGFGNNGDFLISRTLTHREYGAKQAGPGVAALYDDDTPDGTVAMSWQAAPFPEIAGGNTSTNLIQLITAERGSIDYNPALGRAELNYPHGEADSDVDARGRRFAGRFHDRADVAHGYPANGIPVYPRLAGFGSAATFHGLGGMVMGRACSYEGRVAGYDNMYVVDGSLIPGSTALVNPSLTITAVAERCMDHFLAANG</sequence>
<evidence type="ECO:0000259" key="17">
    <source>
        <dbReference type="Pfam" id="PF05199"/>
    </source>
</evidence>
<dbReference type="EMBL" id="FOAW01000022">
    <property type="protein sequence ID" value="SEM08936.1"/>
    <property type="molecule type" value="Genomic_DNA"/>
</dbReference>
<keyword evidence="8" id="KW-1207">Sterol metabolism</keyword>
<keyword evidence="6" id="KW-0560">Oxidoreductase</keyword>
<dbReference type="SUPFAM" id="SSF54373">
    <property type="entry name" value="FAD-linked reductases, C-terminal domain"/>
    <property type="match status" value="1"/>
</dbReference>
<dbReference type="Pfam" id="PF05199">
    <property type="entry name" value="GMC_oxred_C"/>
    <property type="match status" value="1"/>
</dbReference>
<keyword evidence="5" id="KW-0274">FAD</keyword>
<accession>A0A1H7VI73</accession>
<evidence type="ECO:0000256" key="5">
    <source>
        <dbReference type="ARBA" id="ARBA00022827"/>
    </source>
</evidence>
<reference evidence="19" key="1">
    <citation type="submission" date="2016-10" db="EMBL/GenBank/DDBJ databases">
        <authorList>
            <person name="Varghese N."/>
            <person name="Submissions S."/>
        </authorList>
    </citation>
    <scope>NUCLEOTIDE SEQUENCE [LARGE SCALE GENOMIC DNA]</scope>
    <source>
        <strain evidence="19">DSM 44675</strain>
    </source>
</reference>
<comment type="cofactor">
    <cofactor evidence="1">
        <name>FAD</name>
        <dbReference type="ChEBI" id="CHEBI:57692"/>
    </cofactor>
</comment>
<dbReference type="PANTHER" id="PTHR47470">
    <property type="entry name" value="CHOLESTEROL OXIDASE"/>
    <property type="match status" value="1"/>
</dbReference>
<dbReference type="OrthoDB" id="3587784at2"/>
<dbReference type="GO" id="GO:0004769">
    <property type="term" value="F:steroid Delta-isomerase activity"/>
    <property type="evidence" value="ECO:0007669"/>
    <property type="project" value="UniProtKB-EC"/>
</dbReference>
<dbReference type="InterPro" id="IPR052542">
    <property type="entry name" value="Cholesterol_Oxidase"/>
</dbReference>
<evidence type="ECO:0000256" key="11">
    <source>
        <dbReference type="ARBA" id="ARBA00038856"/>
    </source>
</evidence>
<keyword evidence="19" id="KW-1185">Reference proteome</keyword>
<evidence type="ECO:0000313" key="19">
    <source>
        <dbReference type="Proteomes" id="UP000198677"/>
    </source>
</evidence>
<dbReference type="Gene3D" id="3.30.410.10">
    <property type="entry name" value="Cholesterol Oxidase, domain 2"/>
    <property type="match status" value="1"/>
</dbReference>
<dbReference type="RefSeq" id="WP_072754196.1">
    <property type="nucleotide sequence ID" value="NZ_FOAW01000022.1"/>
</dbReference>
<dbReference type="InterPro" id="IPR036188">
    <property type="entry name" value="FAD/NAD-bd_sf"/>
</dbReference>
<feature type="signal peptide" evidence="16">
    <location>
        <begin position="1"/>
        <end position="36"/>
    </location>
</feature>
<keyword evidence="7" id="KW-0443">Lipid metabolism</keyword>
<comment type="pathway">
    <text evidence="12">Steroid metabolism; cholesterol degradation.</text>
</comment>
<protein>
    <recommendedName>
        <fullName evidence="14">Cholesterol oxidase</fullName>
        <ecNumber evidence="13">1.1.3.6</ecNumber>
        <ecNumber evidence="11">5.3.3.1</ecNumber>
    </recommendedName>
    <alternativeName>
        <fullName evidence="15">Cholesterol isomerase</fullName>
    </alternativeName>
</protein>
<evidence type="ECO:0000256" key="9">
    <source>
        <dbReference type="ARBA" id="ARBA00023221"/>
    </source>
</evidence>
<evidence type="ECO:0000256" key="15">
    <source>
        <dbReference type="ARBA" id="ARBA00049778"/>
    </source>
</evidence>
<dbReference type="Proteomes" id="UP000198677">
    <property type="component" value="Unassembled WGS sequence"/>
</dbReference>
<keyword evidence="9" id="KW-0753">Steroid metabolism</keyword>
<dbReference type="PANTHER" id="PTHR47470:SF1">
    <property type="entry name" value="FAD-DEPENDENT OXIDOREDUCTASE 2 FAD BINDING DOMAIN-CONTAINING PROTEIN"/>
    <property type="match status" value="1"/>
</dbReference>
<dbReference type="GO" id="GO:0008203">
    <property type="term" value="P:cholesterol metabolic process"/>
    <property type="evidence" value="ECO:0007669"/>
    <property type="project" value="UniProtKB-KW"/>
</dbReference>
<feature type="chain" id="PRO_5011645714" description="Cholesterol oxidase" evidence="16">
    <location>
        <begin position="37"/>
        <end position="539"/>
    </location>
</feature>
<evidence type="ECO:0000256" key="13">
    <source>
        <dbReference type="ARBA" id="ARBA00049723"/>
    </source>
</evidence>
<evidence type="ECO:0000256" key="1">
    <source>
        <dbReference type="ARBA" id="ARBA00001974"/>
    </source>
</evidence>
<name>A0A1H7VI73_9NOCA</name>
<gene>
    <name evidence="18" type="ORF">SAMN05444583_12224</name>
</gene>
<evidence type="ECO:0000256" key="4">
    <source>
        <dbReference type="ARBA" id="ARBA00022630"/>
    </source>
</evidence>
<comment type="similarity">
    <text evidence="2">Belongs to the GMC oxidoreductase family.</text>
</comment>
<evidence type="ECO:0000256" key="10">
    <source>
        <dbReference type="ARBA" id="ARBA00023235"/>
    </source>
</evidence>
<evidence type="ECO:0000256" key="2">
    <source>
        <dbReference type="ARBA" id="ARBA00010790"/>
    </source>
</evidence>
<feature type="domain" description="Glucose-methanol-choline oxidoreductase C-terminal" evidence="17">
    <location>
        <begin position="425"/>
        <end position="527"/>
    </location>
</feature>
<evidence type="ECO:0000256" key="14">
    <source>
        <dbReference type="ARBA" id="ARBA00049744"/>
    </source>
</evidence>
<dbReference type="EC" id="1.1.3.6" evidence="13"/>
<dbReference type="AlphaFoldDB" id="A0A1H7VI73"/>
<organism evidence="18 19">
    <name type="scientific">Rhodococcus maanshanensis</name>
    <dbReference type="NCBI Taxonomy" id="183556"/>
    <lineage>
        <taxon>Bacteria</taxon>
        <taxon>Bacillati</taxon>
        <taxon>Actinomycetota</taxon>
        <taxon>Actinomycetes</taxon>
        <taxon>Mycobacteriales</taxon>
        <taxon>Nocardiaceae</taxon>
        <taxon>Rhodococcus</taxon>
    </lineage>
</organism>